<dbReference type="InterPro" id="IPR007372">
    <property type="entry name" value="Lipid/polyisoprenoid-bd_YceI"/>
</dbReference>
<evidence type="ECO:0000313" key="6">
    <source>
        <dbReference type="Proteomes" id="UP000623509"/>
    </source>
</evidence>
<feature type="chain" id="PRO_5012357241" evidence="1">
    <location>
        <begin position="23"/>
        <end position="187"/>
    </location>
</feature>
<reference evidence="4 5" key="2">
    <citation type="submission" date="2017-07" db="EMBL/GenBank/DDBJ databases">
        <title>Candidatus Dactylopiibacterium carminicum, a nitrogen-fixing symbiont of the cochineal insect Dactylopius coccus and Dactylopius opuntiae (Hemiptera: Coccoidea: Dactylopiidae).</title>
        <authorList>
            <person name="Vera A."/>
        </authorList>
    </citation>
    <scope>NUCLEOTIDE SEQUENCE [LARGE SCALE GENOMIC DNA]</scope>
    <source>
        <strain evidence="4 5">NFDCM</strain>
    </source>
</reference>
<dbReference type="SUPFAM" id="SSF101874">
    <property type="entry name" value="YceI-like"/>
    <property type="match status" value="1"/>
</dbReference>
<protein>
    <submittedName>
        <fullName evidence="4">Polyisoprenoid-binding protein</fullName>
    </submittedName>
    <submittedName>
        <fullName evidence="3">YceI family protein</fullName>
    </submittedName>
</protein>
<dbReference type="RefSeq" id="WP_095523090.1">
    <property type="nucleotide sequence ID" value="NZ_MDUX01000002.1"/>
</dbReference>
<organism evidence="4 5">
    <name type="scientific">Candidatus Dactylopiibacterium carminicum</name>
    <dbReference type="NCBI Taxonomy" id="857335"/>
    <lineage>
        <taxon>Bacteria</taxon>
        <taxon>Pseudomonadati</taxon>
        <taxon>Pseudomonadota</taxon>
        <taxon>Betaproteobacteria</taxon>
        <taxon>Rhodocyclales</taxon>
        <taxon>Rhodocyclaceae</taxon>
        <taxon>Candidatus Dactylopiibacterium</taxon>
    </lineage>
</organism>
<feature type="signal peptide" evidence="1">
    <location>
        <begin position="1"/>
        <end position="22"/>
    </location>
</feature>
<dbReference type="AlphaFoldDB" id="A0A272ETV7"/>
<proteinExistence type="predicted"/>
<dbReference type="EMBL" id="MDUX01000002">
    <property type="protein sequence ID" value="KAF7600742.1"/>
    <property type="molecule type" value="Genomic_DNA"/>
</dbReference>
<dbReference type="Proteomes" id="UP000216107">
    <property type="component" value="Unassembled WGS sequence"/>
</dbReference>
<reference evidence="3 6" key="1">
    <citation type="submission" date="2016-08" db="EMBL/GenBank/DDBJ databases">
        <title>Candidatus Dactylopiibacterium carminicum genome sequence.</title>
        <authorList>
            <person name="Ramirez-Puebla S.T."/>
            <person name="Ormeno-Orrillo E."/>
            <person name="Vera-Ponce De Leon A."/>
            <person name="Luis L."/>
            <person name="Sanchez-Flores A."/>
            <person name="Monica R."/>
            <person name="Martinez-Romero E."/>
        </authorList>
    </citation>
    <scope>NUCLEOTIDE SEQUENCE [LARGE SCALE GENOMIC DNA]</scope>
    <source>
        <strain evidence="3">END1</strain>
    </source>
</reference>
<dbReference type="Pfam" id="PF04264">
    <property type="entry name" value="YceI"/>
    <property type="match status" value="1"/>
</dbReference>
<sequence length="187" mass="19811">MNIRASLAALVLLTATVSAAQAAEYTRVLTDKSSLGFTYRQMNVPMEGGFKRFQAQLAFDPAQAAKGSASFDIDVKSIDVGSPDGNGEIGGKALFDNAAHPAARFVSSSIKPLGNNRFEVAGKLTIKGRTRDVTAPVAFRQDGSNGVFEGALNIKRTDFAIGEGVWADTSIVADEVQIRFRLLAAGK</sequence>
<dbReference type="OrthoDB" id="1247465at2"/>
<keyword evidence="1" id="KW-0732">Signal</keyword>
<comment type="caution">
    <text evidence="4">The sequence shown here is derived from an EMBL/GenBank/DDBJ whole genome shotgun (WGS) entry which is preliminary data.</text>
</comment>
<feature type="domain" description="Lipid/polyisoprenoid-binding YceI-like" evidence="2">
    <location>
        <begin position="24"/>
        <end position="185"/>
    </location>
</feature>
<accession>A0A272ETV7</accession>
<evidence type="ECO:0000313" key="5">
    <source>
        <dbReference type="Proteomes" id="UP000216107"/>
    </source>
</evidence>
<dbReference type="PANTHER" id="PTHR34406:SF1">
    <property type="entry name" value="PROTEIN YCEI"/>
    <property type="match status" value="1"/>
</dbReference>
<dbReference type="EMBL" id="NMRN01000021">
    <property type="protein sequence ID" value="PAS93190.1"/>
    <property type="molecule type" value="Genomic_DNA"/>
</dbReference>
<dbReference type="InterPro" id="IPR036761">
    <property type="entry name" value="TTHA0802/YceI-like_sf"/>
</dbReference>
<evidence type="ECO:0000256" key="1">
    <source>
        <dbReference type="SAM" id="SignalP"/>
    </source>
</evidence>
<name>A0A272ETV7_9RHOO</name>
<gene>
    <name evidence="3" type="ORF">BGI27_01180</name>
    <name evidence="4" type="ORF">CGU29_08680</name>
</gene>
<keyword evidence="6" id="KW-1185">Reference proteome</keyword>
<dbReference type="SMART" id="SM00867">
    <property type="entry name" value="YceI"/>
    <property type="match status" value="1"/>
</dbReference>
<evidence type="ECO:0000259" key="2">
    <source>
        <dbReference type="SMART" id="SM00867"/>
    </source>
</evidence>
<dbReference type="PANTHER" id="PTHR34406">
    <property type="entry name" value="PROTEIN YCEI"/>
    <property type="match status" value="1"/>
</dbReference>
<evidence type="ECO:0000313" key="4">
    <source>
        <dbReference type="EMBL" id="PAS93190.1"/>
    </source>
</evidence>
<dbReference type="Proteomes" id="UP000623509">
    <property type="component" value="Unassembled WGS sequence"/>
</dbReference>
<evidence type="ECO:0000313" key="3">
    <source>
        <dbReference type="EMBL" id="KAF7600742.1"/>
    </source>
</evidence>
<dbReference type="Gene3D" id="2.40.128.110">
    <property type="entry name" value="Lipid/polyisoprenoid-binding, YceI-like"/>
    <property type="match status" value="1"/>
</dbReference>